<dbReference type="Gene3D" id="1.10.472.150">
    <property type="entry name" value="Glucose-regulated metallo-peptidase M90, N-terminal domain"/>
    <property type="match status" value="1"/>
</dbReference>
<sequence length="208" mass="24198">MNTSITIGLILCALLLFTVIKLVLGLFSESRLLRYDFPTGWGSKILSRYKLCKNLSEKQMPSLQKKIQILVGKNKIDGLEELTVNIDIRLAVAFEMSLLNMKKKTAKLYRNVSPISILPISAYAQFKNRSSHTLYWNDEENSLYLETPTNEFVKHSYYLWLRVDKRFSKFSDQELLDLHIVLAQDCWPSEKHFTQYLGLLGEQEKIEK</sequence>
<dbReference type="Pfam" id="PF06167">
    <property type="entry name" value="Peptidase_M90"/>
    <property type="match status" value="1"/>
</dbReference>
<dbReference type="Proteomes" id="UP000196531">
    <property type="component" value="Unassembled WGS sequence"/>
</dbReference>
<proteinExistence type="predicted"/>
<reference evidence="2" key="1">
    <citation type="journal article" date="2017" name="Proc. Natl. Acad. Sci. U.S.A.">
        <title>Simulation of Deepwater Horizon oil plume reveals substrate specialization within a complex community of hydrocarbon-degraders.</title>
        <authorList>
            <person name="Hu P."/>
            <person name="Dubinsky E.A."/>
            <person name="Probst A.J."/>
            <person name="Wang J."/>
            <person name="Sieber C.M.K."/>
            <person name="Tom L.M."/>
            <person name="Gardinali P."/>
            <person name="Banfield J.F."/>
            <person name="Atlas R.M."/>
            <person name="Andersen G.L."/>
        </authorList>
    </citation>
    <scope>NUCLEOTIDE SEQUENCE [LARGE SCALE GENOMIC DNA]</scope>
</reference>
<evidence type="ECO:0000313" key="2">
    <source>
        <dbReference type="Proteomes" id="UP000196531"/>
    </source>
</evidence>
<gene>
    <name evidence="1" type="ORF">A9Q84_09750</name>
</gene>
<name>A0A1Y5FCE6_9BACT</name>
<protein>
    <submittedName>
        <fullName evidence="1">Uncharacterized protein</fullName>
    </submittedName>
</protein>
<dbReference type="EMBL" id="MAAO01000006">
    <property type="protein sequence ID" value="OUR96619.1"/>
    <property type="molecule type" value="Genomic_DNA"/>
</dbReference>
<organism evidence="1 2">
    <name type="scientific">Halobacteriovorax marinus</name>
    <dbReference type="NCBI Taxonomy" id="97084"/>
    <lineage>
        <taxon>Bacteria</taxon>
        <taxon>Pseudomonadati</taxon>
        <taxon>Bdellovibrionota</taxon>
        <taxon>Bacteriovoracia</taxon>
        <taxon>Bacteriovoracales</taxon>
        <taxon>Halobacteriovoraceae</taxon>
        <taxon>Halobacteriovorax</taxon>
    </lineage>
</organism>
<dbReference type="AlphaFoldDB" id="A0A1Y5FCE6"/>
<evidence type="ECO:0000313" key="1">
    <source>
        <dbReference type="EMBL" id="OUR96619.1"/>
    </source>
</evidence>
<accession>A0A1Y5FCE6</accession>
<dbReference type="InterPro" id="IPR042252">
    <property type="entry name" value="MtfA_N"/>
</dbReference>
<dbReference type="InterPro" id="IPR010384">
    <property type="entry name" value="MtfA_fam"/>
</dbReference>
<comment type="caution">
    <text evidence="1">The sequence shown here is derived from an EMBL/GenBank/DDBJ whole genome shotgun (WGS) entry which is preliminary data.</text>
</comment>